<evidence type="ECO:0000256" key="1">
    <source>
        <dbReference type="SAM" id="MobiDB-lite"/>
    </source>
</evidence>
<protein>
    <submittedName>
        <fullName evidence="2">Uncharacterized protein</fullName>
    </submittedName>
</protein>
<feature type="region of interest" description="Disordered" evidence="1">
    <location>
        <begin position="121"/>
        <end position="162"/>
    </location>
</feature>
<comment type="caution">
    <text evidence="2">The sequence shown here is derived from an EMBL/GenBank/DDBJ whole genome shotgun (WGS) entry which is preliminary data.</text>
</comment>
<organism evidence="2 3">
    <name type="scientific">Tanacetum coccineum</name>
    <dbReference type="NCBI Taxonomy" id="301880"/>
    <lineage>
        <taxon>Eukaryota</taxon>
        <taxon>Viridiplantae</taxon>
        <taxon>Streptophyta</taxon>
        <taxon>Embryophyta</taxon>
        <taxon>Tracheophyta</taxon>
        <taxon>Spermatophyta</taxon>
        <taxon>Magnoliopsida</taxon>
        <taxon>eudicotyledons</taxon>
        <taxon>Gunneridae</taxon>
        <taxon>Pentapetalae</taxon>
        <taxon>asterids</taxon>
        <taxon>campanulids</taxon>
        <taxon>Asterales</taxon>
        <taxon>Asteraceae</taxon>
        <taxon>Asteroideae</taxon>
        <taxon>Anthemideae</taxon>
        <taxon>Anthemidinae</taxon>
        <taxon>Tanacetum</taxon>
    </lineage>
</organism>
<reference evidence="2" key="2">
    <citation type="submission" date="2022-01" db="EMBL/GenBank/DDBJ databases">
        <authorList>
            <person name="Yamashiro T."/>
            <person name="Shiraishi A."/>
            <person name="Satake H."/>
            <person name="Nakayama K."/>
        </authorList>
    </citation>
    <scope>NUCLEOTIDE SEQUENCE</scope>
</reference>
<evidence type="ECO:0000313" key="3">
    <source>
        <dbReference type="Proteomes" id="UP001151760"/>
    </source>
</evidence>
<accession>A0ABQ5GLA1</accession>
<dbReference type="Proteomes" id="UP001151760">
    <property type="component" value="Unassembled WGS sequence"/>
</dbReference>
<gene>
    <name evidence="2" type="ORF">Tco_1043170</name>
</gene>
<feature type="compositionally biased region" description="Basic and acidic residues" evidence="1">
    <location>
        <begin position="125"/>
        <end position="152"/>
    </location>
</feature>
<evidence type="ECO:0000313" key="2">
    <source>
        <dbReference type="EMBL" id="GJT76445.1"/>
    </source>
</evidence>
<feature type="compositionally biased region" description="Basic residues" evidence="1">
    <location>
        <begin position="153"/>
        <end position="162"/>
    </location>
</feature>
<reference evidence="2" key="1">
    <citation type="journal article" date="2022" name="Int. J. Mol. Sci.">
        <title>Draft Genome of Tanacetum Coccineum: Genomic Comparison of Closely Related Tanacetum-Family Plants.</title>
        <authorList>
            <person name="Yamashiro T."/>
            <person name="Shiraishi A."/>
            <person name="Nakayama K."/>
            <person name="Satake H."/>
        </authorList>
    </citation>
    <scope>NUCLEOTIDE SEQUENCE</scope>
</reference>
<keyword evidence="3" id="KW-1185">Reference proteome</keyword>
<sequence length="162" mass="18529">MSEPHIEKPEATLISSTQTISSSEFTNQFLNETAKPQPPQTKRSKTKVLLKKSKKPESQVDTDELDSRVTRLEKTVNAMSRFNLPDAIDEFAKAHLKNIIRKDVLDFAMFDALALSLSMDEDDTDRVIDEPPSHKKRHRDDQDHDPSSDLSKEKKKRKQKGL</sequence>
<dbReference type="EMBL" id="BQNB010018625">
    <property type="protein sequence ID" value="GJT76445.1"/>
    <property type="molecule type" value="Genomic_DNA"/>
</dbReference>
<proteinExistence type="predicted"/>
<feature type="compositionally biased region" description="Basic residues" evidence="1">
    <location>
        <begin position="42"/>
        <end position="54"/>
    </location>
</feature>
<feature type="region of interest" description="Disordered" evidence="1">
    <location>
        <begin position="31"/>
        <end position="65"/>
    </location>
</feature>
<name>A0ABQ5GLA1_9ASTR</name>